<sequence>MPQMAPLMWLYLFFFFITTLMLFITITYFIKPFEKIEVISSIIQIKEKSWKW</sequence>
<dbReference type="GO" id="GO:0031966">
    <property type="term" value="C:mitochondrial membrane"/>
    <property type="evidence" value="ECO:0007669"/>
    <property type="project" value="UniProtKB-SubCell"/>
</dbReference>
<evidence type="ECO:0000256" key="3">
    <source>
        <dbReference type="ARBA" id="ARBA00011291"/>
    </source>
</evidence>
<comment type="subcellular location">
    <subcellularLocation>
        <location evidence="1 12">Mitochondrion membrane</location>
        <topology evidence="1 12">Single-pass membrane protein</topology>
    </subcellularLocation>
</comment>
<reference evidence="14" key="1">
    <citation type="journal article" date="2018" name="Mitochondrial DNA Part B Resour">
        <title>The first complete mitochondrial genome of Dorippoidea from Orithyia sinica (Decapoda: Orithyiidae).</title>
        <authorList>
            <person name="Zhong S."/>
            <person name="Zhao Y."/>
            <person name="Zhang Q."/>
        </authorList>
    </citation>
    <scope>NUCLEOTIDE SEQUENCE</scope>
</reference>
<evidence type="ECO:0000256" key="11">
    <source>
        <dbReference type="ARBA" id="ARBA00023136"/>
    </source>
</evidence>
<keyword evidence="5 12" id="KW-0138">CF(0)</keyword>
<accession>A0A346RN69</accession>
<gene>
    <name evidence="14" type="primary">atp8</name>
</gene>
<keyword evidence="6 12" id="KW-0812">Transmembrane</keyword>
<evidence type="ECO:0000256" key="7">
    <source>
        <dbReference type="ARBA" id="ARBA00022781"/>
    </source>
</evidence>
<proteinExistence type="inferred from homology"/>
<keyword evidence="4 12" id="KW-0813">Transport</keyword>
<dbReference type="GO" id="GO:0015078">
    <property type="term" value="F:proton transmembrane transporter activity"/>
    <property type="evidence" value="ECO:0007669"/>
    <property type="project" value="InterPro"/>
</dbReference>
<dbReference type="GeneID" id="38289822"/>
<dbReference type="RefSeq" id="YP_009525742.1">
    <property type="nucleotide sequence ID" value="NC_039639.1"/>
</dbReference>
<evidence type="ECO:0000256" key="8">
    <source>
        <dbReference type="ARBA" id="ARBA00022989"/>
    </source>
</evidence>
<name>A0A346RN69_9EUCA</name>
<keyword evidence="11 13" id="KW-0472">Membrane</keyword>
<dbReference type="InterPro" id="IPR001421">
    <property type="entry name" value="ATP8_metazoa"/>
</dbReference>
<evidence type="ECO:0000256" key="5">
    <source>
        <dbReference type="ARBA" id="ARBA00022547"/>
    </source>
</evidence>
<keyword evidence="9 12" id="KW-0406">Ion transport</keyword>
<protein>
    <recommendedName>
        <fullName evidence="12">ATP synthase complex subunit 8</fullName>
    </recommendedName>
</protein>
<evidence type="ECO:0000256" key="6">
    <source>
        <dbReference type="ARBA" id="ARBA00022692"/>
    </source>
</evidence>
<dbReference type="Pfam" id="PF00895">
    <property type="entry name" value="ATP-synt_8"/>
    <property type="match status" value="1"/>
</dbReference>
<keyword evidence="7 12" id="KW-0375">Hydrogen ion transport</keyword>
<feature type="transmembrane region" description="Helical" evidence="13">
    <location>
        <begin position="6"/>
        <end position="30"/>
    </location>
</feature>
<dbReference type="EMBL" id="MG840649">
    <property type="protein sequence ID" value="AXS67516.1"/>
    <property type="molecule type" value="Genomic_DNA"/>
</dbReference>
<evidence type="ECO:0000256" key="13">
    <source>
        <dbReference type="SAM" id="Phobius"/>
    </source>
</evidence>
<evidence type="ECO:0000256" key="9">
    <source>
        <dbReference type="ARBA" id="ARBA00023065"/>
    </source>
</evidence>
<dbReference type="GO" id="GO:0045259">
    <property type="term" value="C:proton-transporting ATP synthase complex"/>
    <property type="evidence" value="ECO:0007669"/>
    <property type="project" value="UniProtKB-KW"/>
</dbReference>
<comment type="subunit">
    <text evidence="3">F-type ATPases have 2 components, CF(1) - the catalytic core - and CF(0) - the membrane proton channel.</text>
</comment>
<evidence type="ECO:0000313" key="14">
    <source>
        <dbReference type="EMBL" id="AXS67516.1"/>
    </source>
</evidence>
<dbReference type="AlphaFoldDB" id="A0A346RN69"/>
<evidence type="ECO:0000256" key="2">
    <source>
        <dbReference type="ARBA" id="ARBA00008892"/>
    </source>
</evidence>
<evidence type="ECO:0000256" key="4">
    <source>
        <dbReference type="ARBA" id="ARBA00022448"/>
    </source>
</evidence>
<comment type="similarity">
    <text evidence="2 12">Belongs to the ATPase protein 8 family.</text>
</comment>
<geneLocation type="mitochondrion" evidence="14"/>
<evidence type="ECO:0000256" key="1">
    <source>
        <dbReference type="ARBA" id="ARBA00004304"/>
    </source>
</evidence>
<evidence type="ECO:0000256" key="12">
    <source>
        <dbReference type="RuleBase" id="RU003661"/>
    </source>
</evidence>
<dbReference type="GO" id="GO:0015986">
    <property type="term" value="P:proton motive force-driven ATP synthesis"/>
    <property type="evidence" value="ECO:0007669"/>
    <property type="project" value="InterPro"/>
</dbReference>
<keyword evidence="10 12" id="KW-0496">Mitochondrion</keyword>
<keyword evidence="8 13" id="KW-1133">Transmembrane helix</keyword>
<evidence type="ECO:0000256" key="10">
    <source>
        <dbReference type="ARBA" id="ARBA00023128"/>
    </source>
</evidence>
<organism evidence="14">
    <name type="scientific">Orithyia sinica</name>
    <dbReference type="NCBI Taxonomy" id="260260"/>
    <lineage>
        <taxon>Eukaryota</taxon>
        <taxon>Metazoa</taxon>
        <taxon>Ecdysozoa</taxon>
        <taxon>Arthropoda</taxon>
        <taxon>Crustacea</taxon>
        <taxon>Multicrustacea</taxon>
        <taxon>Malacostraca</taxon>
        <taxon>Eumalacostraca</taxon>
        <taxon>Eucarida</taxon>
        <taxon>Decapoda</taxon>
        <taxon>Pleocyemata</taxon>
        <taxon>Brachyura</taxon>
        <taxon>Eubrachyura</taxon>
        <taxon>Dorippoidea</taxon>
        <taxon>Orithyiidae</taxon>
        <taxon>Orithyia</taxon>
    </lineage>
</organism>